<evidence type="ECO:0000313" key="1">
    <source>
        <dbReference type="EMBL" id="PZO86489.1"/>
    </source>
</evidence>
<sequence length="118" mass="12745">MIKLALIILLQIGLAYPVYADERSLTWGLGMLKSISGIIGAAEACNNGHIRADAISAYRAALKALVKNGVIPEEDISFIIDMNARTALTIKKDFLRDGPISCSELPETWQGIKADMGL</sequence>
<dbReference type="AlphaFoldDB" id="A0A2W5A213"/>
<dbReference type="Proteomes" id="UP000249557">
    <property type="component" value="Unassembled WGS sequence"/>
</dbReference>
<accession>A0A2W5A213</accession>
<organism evidence="1 2">
    <name type="scientific">Micavibrio aeruginosavorus</name>
    <dbReference type="NCBI Taxonomy" id="349221"/>
    <lineage>
        <taxon>Bacteria</taxon>
        <taxon>Pseudomonadati</taxon>
        <taxon>Bdellovibrionota</taxon>
        <taxon>Bdellovibrionia</taxon>
        <taxon>Bdellovibrionales</taxon>
        <taxon>Pseudobdellovibrionaceae</taxon>
        <taxon>Micavibrio</taxon>
    </lineage>
</organism>
<reference evidence="1 2" key="1">
    <citation type="submission" date="2017-08" db="EMBL/GenBank/DDBJ databases">
        <title>Infants hospitalized years apart are colonized by the same room-sourced microbial strains.</title>
        <authorList>
            <person name="Brooks B."/>
            <person name="Olm M.R."/>
            <person name="Firek B.A."/>
            <person name="Baker R."/>
            <person name="Thomas B.C."/>
            <person name="Morowitz M.J."/>
            <person name="Banfield J.F."/>
        </authorList>
    </citation>
    <scope>NUCLEOTIDE SEQUENCE [LARGE SCALE GENOMIC DNA]</scope>
    <source>
        <strain evidence="1">S2_018_000_R2_104</strain>
    </source>
</reference>
<gene>
    <name evidence="1" type="ORF">DI626_06425</name>
</gene>
<proteinExistence type="predicted"/>
<protein>
    <submittedName>
        <fullName evidence="1">Uncharacterized protein</fullName>
    </submittedName>
</protein>
<name>A0A2W5A213_9BACT</name>
<dbReference type="EMBL" id="QFNK01000114">
    <property type="protein sequence ID" value="PZO86489.1"/>
    <property type="molecule type" value="Genomic_DNA"/>
</dbReference>
<comment type="caution">
    <text evidence="1">The sequence shown here is derived from an EMBL/GenBank/DDBJ whole genome shotgun (WGS) entry which is preliminary data.</text>
</comment>
<evidence type="ECO:0000313" key="2">
    <source>
        <dbReference type="Proteomes" id="UP000249557"/>
    </source>
</evidence>